<comment type="caution">
    <text evidence="1">The sequence shown here is derived from an EMBL/GenBank/DDBJ whole genome shotgun (WGS) entry which is preliminary data.</text>
</comment>
<organism evidence="1 2">
    <name type="scientific">Dreissena polymorpha</name>
    <name type="common">Zebra mussel</name>
    <name type="synonym">Mytilus polymorpha</name>
    <dbReference type="NCBI Taxonomy" id="45954"/>
    <lineage>
        <taxon>Eukaryota</taxon>
        <taxon>Metazoa</taxon>
        <taxon>Spiralia</taxon>
        <taxon>Lophotrochozoa</taxon>
        <taxon>Mollusca</taxon>
        <taxon>Bivalvia</taxon>
        <taxon>Autobranchia</taxon>
        <taxon>Heteroconchia</taxon>
        <taxon>Euheterodonta</taxon>
        <taxon>Imparidentia</taxon>
        <taxon>Neoheterodontei</taxon>
        <taxon>Myida</taxon>
        <taxon>Dreissenoidea</taxon>
        <taxon>Dreissenidae</taxon>
        <taxon>Dreissena</taxon>
    </lineage>
</organism>
<dbReference type="AlphaFoldDB" id="A0A9D4BIB5"/>
<proteinExistence type="predicted"/>
<evidence type="ECO:0000313" key="2">
    <source>
        <dbReference type="Proteomes" id="UP000828390"/>
    </source>
</evidence>
<keyword evidence="2" id="KW-1185">Reference proteome</keyword>
<gene>
    <name evidence="1" type="ORF">DPMN_083499</name>
</gene>
<dbReference type="Proteomes" id="UP000828390">
    <property type="component" value="Unassembled WGS sequence"/>
</dbReference>
<reference evidence="1" key="2">
    <citation type="submission" date="2020-11" db="EMBL/GenBank/DDBJ databases">
        <authorList>
            <person name="McCartney M.A."/>
            <person name="Auch B."/>
            <person name="Kono T."/>
            <person name="Mallez S."/>
            <person name="Becker A."/>
            <person name="Gohl D.M."/>
            <person name="Silverstein K.A.T."/>
            <person name="Koren S."/>
            <person name="Bechman K.B."/>
            <person name="Herman A."/>
            <person name="Abrahante J.E."/>
            <person name="Garbe J."/>
        </authorList>
    </citation>
    <scope>NUCLEOTIDE SEQUENCE</scope>
    <source>
        <strain evidence="1">Duluth1</strain>
        <tissue evidence="1">Whole animal</tissue>
    </source>
</reference>
<name>A0A9D4BIB5_DREPO</name>
<protein>
    <submittedName>
        <fullName evidence="1">Uncharacterized protein</fullName>
    </submittedName>
</protein>
<evidence type="ECO:0000313" key="1">
    <source>
        <dbReference type="EMBL" id="KAH3696037.1"/>
    </source>
</evidence>
<sequence length="56" mass="6244">MERVLAVAVTQLDGSVLEPGSLVQEGVVNDMMEDAHVVREWVFVRNAKLTAFDSHF</sequence>
<accession>A0A9D4BIB5</accession>
<dbReference type="EMBL" id="JAIWYP010000016">
    <property type="protein sequence ID" value="KAH3696037.1"/>
    <property type="molecule type" value="Genomic_DNA"/>
</dbReference>
<reference evidence="1" key="1">
    <citation type="journal article" date="2019" name="bioRxiv">
        <title>The Genome of the Zebra Mussel, Dreissena polymorpha: A Resource for Invasive Species Research.</title>
        <authorList>
            <person name="McCartney M.A."/>
            <person name="Auch B."/>
            <person name="Kono T."/>
            <person name="Mallez S."/>
            <person name="Zhang Y."/>
            <person name="Obille A."/>
            <person name="Becker A."/>
            <person name="Abrahante J.E."/>
            <person name="Garbe J."/>
            <person name="Badalamenti J.P."/>
            <person name="Herman A."/>
            <person name="Mangelson H."/>
            <person name="Liachko I."/>
            <person name="Sullivan S."/>
            <person name="Sone E.D."/>
            <person name="Koren S."/>
            <person name="Silverstein K.A.T."/>
            <person name="Beckman K.B."/>
            <person name="Gohl D.M."/>
        </authorList>
    </citation>
    <scope>NUCLEOTIDE SEQUENCE</scope>
    <source>
        <strain evidence="1">Duluth1</strain>
        <tissue evidence="1">Whole animal</tissue>
    </source>
</reference>